<sequence length="710" mass="81068">MRKQRLIILITFFVLAITAMAQVESDKEVTLDEVVITGTGTEHLLKNAPVQTEVISGKQLRNYGARSIEDILGMLSASFDFSESDMGSRMQINGLGNSYILILIDGKRIHGDNGGENDLGLIDPQNIDHIEIVKGASSALYGSDAIAGVVNIITKKRSEGMLMENSTRVGSYGDVRQHNGLGLTLGKLQSFTNFQWQHSDGWQNTSVEDIHQTEFLITDSRNKTVNRHTNWQISERLTYQAGRNLQLYADGSFYWKRIYRPSGKYASTDVHTYDLMYRNASAGAGAKLNLSKTDYITFDVNWNRHAYYYLFTDTTLTDGYYKGKLTHYYPYFPTQQLLQSDQQRTIVDLKGVFAVPYNNRLSAGMEYRYDWLKAPVRVKGGRASANHEAIYVQDEFDMIRWINISAGLRLNHNHMFGFRLTPKLSAMIHTGERFRWRATWSQGFKVPTIKEMYYQYVRKMVGTYLYLGNTELKPQTSNYFSLGGEYNGHGLSITLTAYHNSVDNMITLVTIPKSEAPGEYIVEYDPIAVRQFRNVEDAKTMGIDFTARYRIREVSMGMGYSYLNTRANLYDTEENTLKRVVIDGMARHKANLFATWNHRFTPGYAFGIGLYAKMSSKRYYQINGDGKGYNIWRINTTHDFGRSKSMGYSLEAGIDNIFNYVDRTPHGLHLGTTTPGTTIYAKFTIKFSKGKRTSNKFNSNLKQNYYDEED</sequence>
<feature type="domain" description="TonB-dependent receptor-like beta-barrel" evidence="13">
    <location>
        <begin position="228"/>
        <end position="657"/>
    </location>
</feature>
<dbReference type="GO" id="GO:0015344">
    <property type="term" value="F:siderophore uptake transmembrane transporter activity"/>
    <property type="evidence" value="ECO:0007669"/>
    <property type="project" value="TreeGrafter"/>
</dbReference>
<dbReference type="PROSITE" id="PS52016">
    <property type="entry name" value="TONB_DEPENDENT_REC_3"/>
    <property type="match status" value="1"/>
</dbReference>
<dbReference type="AlphaFoldDB" id="A0A3S0PCM0"/>
<evidence type="ECO:0000256" key="12">
    <source>
        <dbReference type="SAM" id="SignalP"/>
    </source>
</evidence>
<keyword evidence="2 10" id="KW-0813">Transport</keyword>
<evidence type="ECO:0000256" key="6">
    <source>
        <dbReference type="ARBA" id="ARBA00023077"/>
    </source>
</evidence>
<evidence type="ECO:0000313" key="15">
    <source>
        <dbReference type="EMBL" id="RUL59583.1"/>
    </source>
</evidence>
<keyword evidence="9 10" id="KW-0998">Cell outer membrane</keyword>
<proteinExistence type="inferred from homology"/>
<evidence type="ECO:0000259" key="14">
    <source>
        <dbReference type="Pfam" id="PF07715"/>
    </source>
</evidence>
<keyword evidence="3 10" id="KW-1134">Transmembrane beta strand</keyword>
<dbReference type="InterPro" id="IPR037066">
    <property type="entry name" value="Plug_dom_sf"/>
</dbReference>
<dbReference type="Proteomes" id="UP000278983">
    <property type="component" value="Unassembled WGS sequence"/>
</dbReference>
<dbReference type="Gene3D" id="2.170.130.10">
    <property type="entry name" value="TonB-dependent receptor, plug domain"/>
    <property type="match status" value="1"/>
</dbReference>
<dbReference type="CDD" id="cd01347">
    <property type="entry name" value="ligand_gated_channel"/>
    <property type="match status" value="1"/>
</dbReference>
<dbReference type="InterPro" id="IPR036942">
    <property type="entry name" value="Beta-barrel_TonB_sf"/>
</dbReference>
<dbReference type="GO" id="GO:0044718">
    <property type="term" value="P:siderophore transmembrane transport"/>
    <property type="evidence" value="ECO:0007669"/>
    <property type="project" value="TreeGrafter"/>
</dbReference>
<dbReference type="OrthoDB" id="9764669at2"/>
<keyword evidence="4 10" id="KW-0812">Transmembrane</keyword>
<evidence type="ECO:0000256" key="4">
    <source>
        <dbReference type="ARBA" id="ARBA00022692"/>
    </source>
</evidence>
<dbReference type="Pfam" id="PF07715">
    <property type="entry name" value="Plug"/>
    <property type="match status" value="1"/>
</dbReference>
<keyword evidence="5 12" id="KW-0732">Signal</keyword>
<evidence type="ECO:0000256" key="8">
    <source>
        <dbReference type="ARBA" id="ARBA00023170"/>
    </source>
</evidence>
<dbReference type="Gene3D" id="2.40.170.20">
    <property type="entry name" value="TonB-dependent receptor, beta-barrel domain"/>
    <property type="match status" value="1"/>
</dbReference>
<evidence type="ECO:0000256" key="9">
    <source>
        <dbReference type="ARBA" id="ARBA00023237"/>
    </source>
</evidence>
<dbReference type="SUPFAM" id="SSF56935">
    <property type="entry name" value="Porins"/>
    <property type="match status" value="1"/>
</dbReference>
<evidence type="ECO:0000256" key="3">
    <source>
        <dbReference type="ARBA" id="ARBA00022452"/>
    </source>
</evidence>
<evidence type="ECO:0000256" key="7">
    <source>
        <dbReference type="ARBA" id="ARBA00023136"/>
    </source>
</evidence>
<dbReference type="PANTHER" id="PTHR30069">
    <property type="entry name" value="TONB-DEPENDENT OUTER MEMBRANE RECEPTOR"/>
    <property type="match status" value="1"/>
</dbReference>
<protein>
    <submittedName>
        <fullName evidence="15">TonB-dependent receptor</fullName>
    </submittedName>
</protein>
<feature type="domain" description="TonB-dependent receptor plug" evidence="14">
    <location>
        <begin position="46"/>
        <end position="149"/>
    </location>
</feature>
<dbReference type="PANTHER" id="PTHR30069:SF29">
    <property type="entry name" value="HEMOGLOBIN AND HEMOGLOBIN-HAPTOGLOBIN-BINDING PROTEIN 1-RELATED"/>
    <property type="match status" value="1"/>
</dbReference>
<dbReference type="EMBL" id="RYYU01000001">
    <property type="protein sequence ID" value="RUL59583.1"/>
    <property type="molecule type" value="Genomic_DNA"/>
</dbReference>
<evidence type="ECO:0000313" key="16">
    <source>
        <dbReference type="Proteomes" id="UP000278983"/>
    </source>
</evidence>
<evidence type="ECO:0000256" key="1">
    <source>
        <dbReference type="ARBA" id="ARBA00004571"/>
    </source>
</evidence>
<comment type="similarity">
    <text evidence="10 11">Belongs to the TonB-dependent receptor family.</text>
</comment>
<evidence type="ECO:0000259" key="13">
    <source>
        <dbReference type="Pfam" id="PF00593"/>
    </source>
</evidence>
<dbReference type="GO" id="GO:0009279">
    <property type="term" value="C:cell outer membrane"/>
    <property type="evidence" value="ECO:0007669"/>
    <property type="project" value="UniProtKB-SubCell"/>
</dbReference>
<name>A0A3S0PCM0_9BACT</name>
<gene>
    <name evidence="15" type="ORF">EHV08_07290</name>
</gene>
<keyword evidence="8 15" id="KW-0675">Receptor</keyword>
<comment type="caution">
    <text evidence="15">The sequence shown here is derived from an EMBL/GenBank/DDBJ whole genome shotgun (WGS) entry which is preliminary data.</text>
</comment>
<evidence type="ECO:0000256" key="10">
    <source>
        <dbReference type="PROSITE-ProRule" id="PRU01360"/>
    </source>
</evidence>
<evidence type="ECO:0000256" key="5">
    <source>
        <dbReference type="ARBA" id="ARBA00022729"/>
    </source>
</evidence>
<keyword evidence="6 11" id="KW-0798">TonB box</keyword>
<feature type="chain" id="PRO_5018663750" evidence="12">
    <location>
        <begin position="22"/>
        <end position="710"/>
    </location>
</feature>
<accession>A0A3S0PCM0</accession>
<evidence type="ECO:0000256" key="11">
    <source>
        <dbReference type="RuleBase" id="RU003357"/>
    </source>
</evidence>
<organism evidence="15 16">
    <name type="scientific">Prevotella koreensis</name>
    <dbReference type="NCBI Taxonomy" id="2490854"/>
    <lineage>
        <taxon>Bacteria</taxon>
        <taxon>Pseudomonadati</taxon>
        <taxon>Bacteroidota</taxon>
        <taxon>Bacteroidia</taxon>
        <taxon>Bacteroidales</taxon>
        <taxon>Prevotellaceae</taxon>
        <taxon>Prevotella</taxon>
    </lineage>
</organism>
<dbReference type="Pfam" id="PF00593">
    <property type="entry name" value="TonB_dep_Rec_b-barrel"/>
    <property type="match status" value="1"/>
</dbReference>
<keyword evidence="7 10" id="KW-0472">Membrane</keyword>
<feature type="signal peptide" evidence="12">
    <location>
        <begin position="1"/>
        <end position="21"/>
    </location>
</feature>
<comment type="subcellular location">
    <subcellularLocation>
        <location evidence="1 10">Cell outer membrane</location>
        <topology evidence="1 10">Multi-pass membrane protein</topology>
    </subcellularLocation>
</comment>
<evidence type="ECO:0000256" key="2">
    <source>
        <dbReference type="ARBA" id="ARBA00022448"/>
    </source>
</evidence>
<reference evidence="15 16" key="1">
    <citation type="submission" date="2018-12" db="EMBL/GenBank/DDBJ databases">
        <title>Genome sequencing of Prevotella sp. KCOM 3155 (= JS262).</title>
        <authorList>
            <person name="Kook J.-K."/>
            <person name="Park S.-N."/>
            <person name="Lim Y.K."/>
        </authorList>
    </citation>
    <scope>NUCLEOTIDE SEQUENCE [LARGE SCALE GENOMIC DNA]</scope>
    <source>
        <strain evidence="15 16">KCOM 3155</strain>
    </source>
</reference>
<dbReference type="InterPro" id="IPR000531">
    <property type="entry name" value="Beta-barrel_TonB"/>
</dbReference>
<keyword evidence="16" id="KW-1185">Reference proteome</keyword>
<dbReference type="InterPro" id="IPR012910">
    <property type="entry name" value="Plug_dom"/>
</dbReference>
<dbReference type="InterPro" id="IPR039426">
    <property type="entry name" value="TonB-dep_rcpt-like"/>
</dbReference>